<protein>
    <recommendedName>
        <fullName evidence="2">Protein kinase domain-containing protein</fullName>
    </recommendedName>
</protein>
<dbReference type="GO" id="GO:0005524">
    <property type="term" value="F:ATP binding"/>
    <property type="evidence" value="ECO:0007669"/>
    <property type="project" value="InterPro"/>
</dbReference>
<name>A0A430LRW8_9HYPO</name>
<accession>A0A430LRW8</accession>
<feature type="compositionally biased region" description="Acidic residues" evidence="1">
    <location>
        <begin position="693"/>
        <end position="724"/>
    </location>
</feature>
<evidence type="ECO:0000313" key="3">
    <source>
        <dbReference type="EMBL" id="RTE78462.1"/>
    </source>
</evidence>
<gene>
    <name evidence="3" type="ORF">BHE90_007064</name>
</gene>
<dbReference type="AlphaFoldDB" id="A0A430LRW8"/>
<comment type="caution">
    <text evidence="3">The sequence shown here is derived from an EMBL/GenBank/DDBJ whole genome shotgun (WGS) entry which is preliminary data.</text>
</comment>
<dbReference type="Pfam" id="PF00069">
    <property type="entry name" value="Pkinase"/>
    <property type="match status" value="1"/>
</dbReference>
<dbReference type="CDD" id="cd00180">
    <property type="entry name" value="PKc"/>
    <property type="match status" value="1"/>
</dbReference>
<organism evidence="3 4">
    <name type="scientific">Fusarium euwallaceae</name>
    <dbReference type="NCBI Taxonomy" id="1147111"/>
    <lineage>
        <taxon>Eukaryota</taxon>
        <taxon>Fungi</taxon>
        <taxon>Dikarya</taxon>
        <taxon>Ascomycota</taxon>
        <taxon>Pezizomycotina</taxon>
        <taxon>Sordariomycetes</taxon>
        <taxon>Hypocreomycetidae</taxon>
        <taxon>Hypocreales</taxon>
        <taxon>Nectriaceae</taxon>
        <taxon>Fusarium</taxon>
        <taxon>Fusarium solani species complex</taxon>
    </lineage>
</organism>
<feature type="region of interest" description="Disordered" evidence="1">
    <location>
        <begin position="605"/>
        <end position="633"/>
    </location>
</feature>
<dbReference type="PANTHER" id="PTHR37542">
    <property type="entry name" value="HELO DOMAIN-CONTAINING PROTEIN-RELATED"/>
    <property type="match status" value="1"/>
</dbReference>
<dbReference type="Proteomes" id="UP000287124">
    <property type="component" value="Unassembled WGS sequence"/>
</dbReference>
<keyword evidence="4" id="KW-1185">Reference proteome</keyword>
<dbReference type="InterPro" id="IPR000719">
    <property type="entry name" value="Prot_kinase_dom"/>
</dbReference>
<dbReference type="SUPFAM" id="SSF56112">
    <property type="entry name" value="Protein kinase-like (PK-like)"/>
    <property type="match status" value="2"/>
</dbReference>
<evidence type="ECO:0000259" key="2">
    <source>
        <dbReference type="PROSITE" id="PS50011"/>
    </source>
</evidence>
<proteinExistence type="predicted"/>
<dbReference type="Gene3D" id="1.10.510.10">
    <property type="entry name" value="Transferase(Phosphotransferase) domain 1"/>
    <property type="match status" value="2"/>
</dbReference>
<dbReference type="GO" id="GO:0004672">
    <property type="term" value="F:protein kinase activity"/>
    <property type="evidence" value="ECO:0007669"/>
    <property type="project" value="InterPro"/>
</dbReference>
<dbReference type="EMBL" id="MIKF01000095">
    <property type="protein sequence ID" value="RTE78462.1"/>
    <property type="molecule type" value="Genomic_DNA"/>
</dbReference>
<feature type="region of interest" description="Disordered" evidence="1">
    <location>
        <begin position="671"/>
        <end position="725"/>
    </location>
</feature>
<evidence type="ECO:0000256" key="1">
    <source>
        <dbReference type="SAM" id="MobiDB-lite"/>
    </source>
</evidence>
<dbReference type="InterPro" id="IPR011009">
    <property type="entry name" value="Kinase-like_dom_sf"/>
</dbReference>
<dbReference type="PANTHER" id="PTHR37542:SF3">
    <property type="entry name" value="PRION-INHIBITION AND PROPAGATION HELO DOMAIN-CONTAINING PROTEIN"/>
    <property type="match status" value="1"/>
</dbReference>
<reference evidence="3 4" key="1">
    <citation type="submission" date="2017-06" db="EMBL/GenBank/DDBJ databases">
        <title>Comparative genomic analysis of Ambrosia Fusariam Clade fungi.</title>
        <authorList>
            <person name="Stajich J.E."/>
            <person name="Carrillo J."/>
            <person name="Kijimoto T."/>
            <person name="Eskalen A."/>
            <person name="O'Donnell K."/>
            <person name="Kasson M."/>
        </authorList>
    </citation>
    <scope>NUCLEOTIDE SEQUENCE [LARGE SCALE GENOMIC DNA]</scope>
    <source>
        <strain evidence="3 4">UCR1854</strain>
    </source>
</reference>
<evidence type="ECO:0000313" key="4">
    <source>
        <dbReference type="Proteomes" id="UP000287124"/>
    </source>
</evidence>
<feature type="domain" description="Protein kinase" evidence="2">
    <location>
        <begin position="154"/>
        <end position="470"/>
    </location>
</feature>
<dbReference type="PROSITE" id="PS50011">
    <property type="entry name" value="PROTEIN_KINASE_DOM"/>
    <property type="match status" value="1"/>
</dbReference>
<sequence>MSHLEQLQQSIKARARRNVDGNDFVPYPWLADLFTLDKIQLVLDDGATEDYERQDVAKRVQKSGIVTFATLVMIGQPGLVRHFFAQDLGVKNSGPDSKLPLEKKKLEEEFPKYGAKFWEAQYMFSVPTFPQGIPHRIYGVEIRLPFLQAAHDPGASKKKARKGNFGTVTKAKLPPIKYGDADTKGLSLVKKQLKSQGDQEYKGEVRCLRLLNSTRHESILELCGSYTRGGTHNFLFPEATGGDLHNLLQTDPRPEALSDDETIYRAICGLASALENLHCFSNDDMDLKLLGCHHDLKPKNILVDGARFILADFGLSKITSSQEELEHLDVDRDANFEAPERRNYTVELHPTRGTGRPADIWSLGCILAVLLAYMKGGPFKVENFTEQREFTTTMPGTSVEFVCCSFHQRGQPHEGVARWLAGENWCSSSSTDRTAAEVELVELIKKMLSIEPSVRPEISEVVRCLRCITLKKASEPIQAHLQGQPSAETAFIDGRNDEEHPGQSMGLEYAVERQVFLEWLNRIDGASTDPEQQFLGTHAVFTQVYSTVCAIRDEFRLLADAARDDTPLFARLRRLNSQLLAPFSPADQSSVRTLAELKVMPKAQEMVRKSRDSSSAAKSLIVRPKLGPGDSTSNEKVKMLLCAANVARLMEKSQSAVPKVDPEMVTLLSRSDAEASWYDTEEEEHSQSREEDSSASEEIEDEIESDDVSEDAGEEYIDQEEEESREVRSFRLGNLAEDGSTTPVIVEELEILSADYNQEKMSERLFSSLEMVMSLPREQASLFRSLNCAGICLDTKQKRIRLLYRYPDAPASVDMQLRPRVRHLAEVLGMFRSSGPIDMALGLFVSINERLRLARDLAAAVFEFHKIEWWHKSISSYNVLLFFYDDTMKVNRGSRRMTNEGNDPPPRKLSLGRPSLIGFSHSRPGNADYSNKMHGDSARVPYRHPRYAGADAPDASKAGGYLAEYDYYSLGLVLLEIGLWYRLRRFATDRTQSREDMRQELLLRWVPLLEGTLGALFASAVESCLSGVLGSSGENPGSDIVDEKFERLVLRPLERCQLP</sequence>
<dbReference type="SMART" id="SM00220">
    <property type="entry name" value="S_TKc"/>
    <property type="match status" value="1"/>
</dbReference>